<feature type="signal peptide" evidence="1">
    <location>
        <begin position="1"/>
        <end position="19"/>
    </location>
</feature>
<comment type="caution">
    <text evidence="3">The sequence shown here is derived from an EMBL/GenBank/DDBJ whole genome shotgun (WGS) entry which is preliminary data.</text>
</comment>
<organism evidence="3">
    <name type="scientific">Acidicaldus sp</name>
    <dbReference type="NCBI Taxonomy" id="1872105"/>
    <lineage>
        <taxon>Bacteria</taxon>
        <taxon>Pseudomonadati</taxon>
        <taxon>Pseudomonadota</taxon>
        <taxon>Alphaproteobacteria</taxon>
        <taxon>Acetobacterales</taxon>
        <taxon>Acetobacteraceae</taxon>
        <taxon>Acidicaldus</taxon>
    </lineage>
</organism>
<gene>
    <name evidence="3" type="ORF">ENY07_03775</name>
</gene>
<sequence length="166" mass="17790">MRLALLGCIGLMTATTALAQQLPGQASQAQHGPQMAANGVVPAAAAPVATGNPLDIRSLRDLATACSMRNDNPYYVAATSLCAGYEAAVLDFHLLDTLGPRHNKRKVCLPNPAPSRRQTTAGLVSWVQSNPQYLDEPAASGVLRYFINNYPCNRKTFQWSPPGPMQ</sequence>
<name>A0A8J4HAK1_9PROT</name>
<evidence type="ECO:0000256" key="1">
    <source>
        <dbReference type="SAM" id="SignalP"/>
    </source>
</evidence>
<evidence type="ECO:0000259" key="2">
    <source>
        <dbReference type="Pfam" id="PF18602"/>
    </source>
</evidence>
<protein>
    <recommendedName>
        <fullName evidence="2">Rap1a immunity protein domain-containing protein</fullName>
    </recommendedName>
</protein>
<dbReference type="EMBL" id="DTQM01000073">
    <property type="protein sequence ID" value="HGC42331.1"/>
    <property type="molecule type" value="Genomic_DNA"/>
</dbReference>
<keyword evidence="1" id="KW-0732">Signal</keyword>
<dbReference type="InterPro" id="IPR041238">
    <property type="entry name" value="Rap1a"/>
</dbReference>
<reference evidence="3" key="1">
    <citation type="journal article" date="2020" name="mSystems">
        <title>Genome- and Community-Level Interaction Insights into Carbon Utilization and Element Cycling Functions of Hydrothermarchaeota in Hydrothermal Sediment.</title>
        <authorList>
            <person name="Zhou Z."/>
            <person name="Liu Y."/>
            <person name="Xu W."/>
            <person name="Pan J."/>
            <person name="Luo Z.H."/>
            <person name="Li M."/>
        </authorList>
    </citation>
    <scope>NUCLEOTIDE SEQUENCE</scope>
    <source>
        <strain evidence="3">SpSt-997</strain>
    </source>
</reference>
<dbReference type="AlphaFoldDB" id="A0A8J4HAK1"/>
<accession>A0A8J4HAK1</accession>
<feature type="chain" id="PRO_5035275688" description="Rap1a immunity protein domain-containing protein" evidence="1">
    <location>
        <begin position="20"/>
        <end position="166"/>
    </location>
</feature>
<proteinExistence type="predicted"/>
<dbReference type="Pfam" id="PF18602">
    <property type="entry name" value="Rap1a"/>
    <property type="match status" value="1"/>
</dbReference>
<feature type="domain" description="Rap1a immunity protein" evidence="2">
    <location>
        <begin position="60"/>
        <end position="152"/>
    </location>
</feature>
<evidence type="ECO:0000313" key="3">
    <source>
        <dbReference type="EMBL" id="HGC42331.1"/>
    </source>
</evidence>